<keyword evidence="11" id="KW-0443">Lipid metabolism</keyword>
<evidence type="ECO:0000256" key="1">
    <source>
        <dbReference type="ARBA" id="ARBA00000287"/>
    </source>
</evidence>
<evidence type="ECO:0000256" key="9">
    <source>
        <dbReference type="ARBA" id="ARBA00022692"/>
    </source>
</evidence>
<name>A0A128EDF6_9BACT</name>
<evidence type="ECO:0000256" key="3">
    <source>
        <dbReference type="ARBA" id="ARBA00004308"/>
    </source>
</evidence>
<evidence type="ECO:0000256" key="4">
    <source>
        <dbReference type="ARBA" id="ARBA00010441"/>
    </source>
</evidence>
<evidence type="ECO:0000256" key="7">
    <source>
        <dbReference type="ARBA" id="ARBA00022516"/>
    </source>
</evidence>
<accession>A0A128EDF6</accession>
<dbReference type="InterPro" id="IPR004533">
    <property type="entry name" value="CDP-diaglyc--ser_O-PTrfase"/>
</dbReference>
<evidence type="ECO:0000256" key="13">
    <source>
        <dbReference type="ARBA" id="ARBA00023209"/>
    </source>
</evidence>
<dbReference type="GO" id="GO:0008654">
    <property type="term" value="P:phospholipid biosynthetic process"/>
    <property type="evidence" value="ECO:0007669"/>
    <property type="project" value="UniProtKB-KW"/>
</dbReference>
<keyword evidence="8 16" id="KW-0808">Transferase</keyword>
<evidence type="ECO:0000256" key="16">
    <source>
        <dbReference type="RuleBase" id="RU003750"/>
    </source>
</evidence>
<dbReference type="NCBIfam" id="TIGR00473">
    <property type="entry name" value="pssA"/>
    <property type="match status" value="1"/>
</dbReference>
<feature type="transmembrane region" description="Helical" evidence="17">
    <location>
        <begin position="130"/>
        <end position="150"/>
    </location>
</feature>
<dbReference type="InterPro" id="IPR000462">
    <property type="entry name" value="CDP-OH_P_trans"/>
</dbReference>
<comment type="catalytic activity">
    <reaction evidence="1">
        <text>a CDP-1,2-diacyl-sn-glycerol + L-serine = a 1,2-diacyl-sn-glycero-3-phospho-L-serine + CMP + H(+)</text>
        <dbReference type="Rhea" id="RHEA:16913"/>
        <dbReference type="ChEBI" id="CHEBI:15378"/>
        <dbReference type="ChEBI" id="CHEBI:33384"/>
        <dbReference type="ChEBI" id="CHEBI:57262"/>
        <dbReference type="ChEBI" id="CHEBI:58332"/>
        <dbReference type="ChEBI" id="CHEBI:60377"/>
        <dbReference type="EC" id="2.7.8.8"/>
    </reaction>
</comment>
<evidence type="ECO:0000256" key="11">
    <source>
        <dbReference type="ARBA" id="ARBA00023098"/>
    </source>
</evidence>
<evidence type="ECO:0000256" key="14">
    <source>
        <dbReference type="ARBA" id="ARBA00023264"/>
    </source>
</evidence>
<dbReference type="Proteomes" id="UP000069632">
    <property type="component" value="Unassembled WGS sequence"/>
</dbReference>
<dbReference type="GO" id="GO:0003882">
    <property type="term" value="F:CDP-diacylglycerol-serine O-phosphatidyltransferase activity"/>
    <property type="evidence" value="ECO:0007669"/>
    <property type="project" value="UniProtKB-EC"/>
</dbReference>
<keyword evidence="9 17" id="KW-0812">Transmembrane</keyword>
<evidence type="ECO:0000256" key="10">
    <source>
        <dbReference type="ARBA" id="ARBA00022989"/>
    </source>
</evidence>
<evidence type="ECO:0000313" key="19">
    <source>
        <dbReference type="Proteomes" id="UP000069632"/>
    </source>
</evidence>
<keyword evidence="13" id="KW-0594">Phospholipid biosynthesis</keyword>
<dbReference type="PROSITE" id="PS00379">
    <property type="entry name" value="CDP_ALCOHOL_P_TRANSF"/>
    <property type="match status" value="1"/>
</dbReference>
<evidence type="ECO:0000256" key="8">
    <source>
        <dbReference type="ARBA" id="ARBA00022679"/>
    </source>
</evidence>
<comment type="subcellular location">
    <subcellularLocation>
        <location evidence="3">Endomembrane system</location>
    </subcellularLocation>
    <subcellularLocation>
        <location evidence="2">Membrane</location>
        <topology evidence="2">Multi-pass membrane protein</topology>
    </subcellularLocation>
</comment>
<feature type="transmembrane region" description="Helical" evidence="17">
    <location>
        <begin position="98"/>
        <end position="118"/>
    </location>
</feature>
<dbReference type="EC" id="2.7.8.8" evidence="5"/>
<reference evidence="18 19" key="1">
    <citation type="submission" date="2016-02" db="EMBL/GenBank/DDBJ databases">
        <authorList>
            <consortium name="Pathogen Informatics"/>
        </authorList>
    </citation>
    <scope>NUCLEOTIDE SEQUENCE [LARGE SCALE GENOMIC DNA]</scope>
    <source>
        <strain evidence="18 19">RC20</strain>
    </source>
</reference>
<dbReference type="AlphaFoldDB" id="A0A128EDF6"/>
<dbReference type="Pfam" id="PF01066">
    <property type="entry name" value="CDP-OH_P_transf"/>
    <property type="match status" value="1"/>
</dbReference>
<dbReference type="GO" id="GO:0016020">
    <property type="term" value="C:membrane"/>
    <property type="evidence" value="ECO:0007669"/>
    <property type="project" value="UniProtKB-SubCell"/>
</dbReference>
<keyword evidence="10 17" id="KW-1133">Transmembrane helix</keyword>
<proteinExistence type="inferred from homology"/>
<dbReference type="InterPro" id="IPR048254">
    <property type="entry name" value="CDP_ALCOHOL_P_TRANSF_CS"/>
</dbReference>
<evidence type="ECO:0000256" key="17">
    <source>
        <dbReference type="SAM" id="Phobius"/>
    </source>
</evidence>
<evidence type="ECO:0000256" key="15">
    <source>
        <dbReference type="ARBA" id="ARBA00032361"/>
    </source>
</evidence>
<keyword evidence="12 17" id="KW-0472">Membrane</keyword>
<sequence>MMKNSEKPSQIMYLVPNLFTAASCFFGVLSVVASINASFEKAIIYIFISLLLDGLDGRLARITNTTSKFGIEFDSLADVIAFGVAPAILFYQTIGHEFARMGVLASGMFVVFGAVRLARFNITTMENEPNVFIGLPIPTAAISIAIWINFYLDYGFLKHYEWVYIFAMMVTSLLMVSNIRYPSFKKIDFKTAKFGKILIIAMILLAILYVSPVESVTLIVTLYIFYGIFRAIYNVYIAKFKKR</sequence>
<dbReference type="InterPro" id="IPR043130">
    <property type="entry name" value="CDP-OH_PTrfase_TM_dom"/>
</dbReference>
<dbReference type="GO" id="GO:0012505">
    <property type="term" value="C:endomembrane system"/>
    <property type="evidence" value="ECO:0007669"/>
    <property type="project" value="UniProtKB-SubCell"/>
</dbReference>
<keyword evidence="19" id="KW-1185">Reference proteome</keyword>
<feature type="transmembrane region" description="Helical" evidence="17">
    <location>
        <begin position="216"/>
        <end position="237"/>
    </location>
</feature>
<evidence type="ECO:0000256" key="5">
    <source>
        <dbReference type="ARBA" id="ARBA00013174"/>
    </source>
</evidence>
<evidence type="ECO:0000256" key="12">
    <source>
        <dbReference type="ARBA" id="ARBA00023136"/>
    </source>
</evidence>
<feature type="transmembrane region" description="Helical" evidence="17">
    <location>
        <begin position="162"/>
        <end position="181"/>
    </location>
</feature>
<keyword evidence="14" id="KW-1208">Phospholipid metabolism</keyword>
<evidence type="ECO:0000256" key="2">
    <source>
        <dbReference type="ARBA" id="ARBA00004141"/>
    </source>
</evidence>
<organism evidence="18 19">
    <name type="scientific">Campylobacter geochelonis</name>
    <dbReference type="NCBI Taxonomy" id="1780362"/>
    <lineage>
        <taxon>Bacteria</taxon>
        <taxon>Pseudomonadati</taxon>
        <taxon>Campylobacterota</taxon>
        <taxon>Epsilonproteobacteria</taxon>
        <taxon>Campylobacterales</taxon>
        <taxon>Campylobacteraceae</taxon>
        <taxon>Campylobacter</taxon>
    </lineage>
</organism>
<evidence type="ECO:0000256" key="6">
    <source>
        <dbReference type="ARBA" id="ARBA00017171"/>
    </source>
</evidence>
<comment type="similarity">
    <text evidence="4 16">Belongs to the CDP-alcohol phosphatidyltransferase class-I family.</text>
</comment>
<dbReference type="Gene3D" id="1.20.120.1760">
    <property type="match status" value="1"/>
</dbReference>
<evidence type="ECO:0000313" key="18">
    <source>
        <dbReference type="EMBL" id="CZE47427.1"/>
    </source>
</evidence>
<gene>
    <name evidence="18" type="ORF">ERS672216_00878</name>
</gene>
<keyword evidence="7" id="KW-0444">Lipid biosynthesis</keyword>
<feature type="transmembrane region" description="Helical" evidence="17">
    <location>
        <begin position="193"/>
        <end position="210"/>
    </location>
</feature>
<dbReference type="EMBL" id="FIZP01000003">
    <property type="protein sequence ID" value="CZE47427.1"/>
    <property type="molecule type" value="Genomic_DNA"/>
</dbReference>
<dbReference type="PROSITE" id="PS51257">
    <property type="entry name" value="PROKAR_LIPOPROTEIN"/>
    <property type="match status" value="1"/>
</dbReference>
<protein>
    <recommendedName>
        <fullName evidence="6">CDP-diacylglycerol--serine O-phosphatidyltransferase</fullName>
        <ecNumber evidence="5">2.7.8.8</ecNumber>
    </recommendedName>
    <alternativeName>
        <fullName evidence="15">Phosphatidylserine synthase</fullName>
    </alternativeName>
</protein>